<accession>A0A165YUB0</accession>
<protein>
    <submittedName>
        <fullName evidence="1">Uncharacterized protein</fullName>
    </submittedName>
</protein>
<organism evidence="1 2">
    <name type="scientific">Sistotremastrum suecicum HHB10207 ss-3</name>
    <dbReference type="NCBI Taxonomy" id="1314776"/>
    <lineage>
        <taxon>Eukaryota</taxon>
        <taxon>Fungi</taxon>
        <taxon>Dikarya</taxon>
        <taxon>Basidiomycota</taxon>
        <taxon>Agaricomycotina</taxon>
        <taxon>Agaricomycetes</taxon>
        <taxon>Sistotremastrales</taxon>
        <taxon>Sistotremastraceae</taxon>
        <taxon>Sistotremastrum</taxon>
    </lineage>
</organism>
<gene>
    <name evidence="1" type="ORF">SISSUDRAFT_960967</name>
</gene>
<dbReference type="Proteomes" id="UP000076798">
    <property type="component" value="Unassembled WGS sequence"/>
</dbReference>
<reference evidence="1 2" key="1">
    <citation type="journal article" date="2016" name="Mol. Biol. Evol.">
        <title>Comparative Genomics of Early-Diverging Mushroom-Forming Fungi Provides Insights into the Origins of Lignocellulose Decay Capabilities.</title>
        <authorList>
            <person name="Nagy L.G."/>
            <person name="Riley R."/>
            <person name="Tritt A."/>
            <person name="Adam C."/>
            <person name="Daum C."/>
            <person name="Floudas D."/>
            <person name="Sun H."/>
            <person name="Yadav J.S."/>
            <person name="Pangilinan J."/>
            <person name="Larsson K.H."/>
            <person name="Matsuura K."/>
            <person name="Barry K."/>
            <person name="Labutti K."/>
            <person name="Kuo R."/>
            <person name="Ohm R.A."/>
            <person name="Bhattacharya S.S."/>
            <person name="Shirouzu T."/>
            <person name="Yoshinaga Y."/>
            <person name="Martin F.M."/>
            <person name="Grigoriev I.V."/>
            <person name="Hibbett D.S."/>
        </authorList>
    </citation>
    <scope>NUCLEOTIDE SEQUENCE [LARGE SCALE GENOMIC DNA]</scope>
    <source>
        <strain evidence="1 2">HHB10207 ss-3</strain>
    </source>
</reference>
<dbReference type="EMBL" id="KV428229">
    <property type="protein sequence ID" value="KZT33613.1"/>
    <property type="molecule type" value="Genomic_DNA"/>
</dbReference>
<dbReference type="AlphaFoldDB" id="A0A165YUB0"/>
<dbReference type="PANTHER" id="PTHR33481">
    <property type="entry name" value="REVERSE TRANSCRIPTASE"/>
    <property type="match status" value="1"/>
</dbReference>
<evidence type="ECO:0000313" key="1">
    <source>
        <dbReference type="EMBL" id="KZT33613.1"/>
    </source>
</evidence>
<dbReference type="OrthoDB" id="412006at2759"/>
<evidence type="ECO:0000313" key="2">
    <source>
        <dbReference type="Proteomes" id="UP000076798"/>
    </source>
</evidence>
<sequence>CGNVGYHPKIWREAVAVALQKPLKPDYSMPRAYRLIQLLDCLGKTLEKIQARRIT</sequence>
<feature type="non-terminal residue" evidence="1">
    <location>
        <position position="1"/>
    </location>
</feature>
<dbReference type="STRING" id="1314776.A0A165YUB0"/>
<keyword evidence="2" id="KW-1185">Reference proteome</keyword>
<name>A0A165YUB0_9AGAM</name>
<proteinExistence type="predicted"/>
<feature type="non-terminal residue" evidence="1">
    <location>
        <position position="55"/>
    </location>
</feature>
<dbReference type="PANTHER" id="PTHR33481:SF1">
    <property type="entry name" value="ENDONUCLEASE_EXONUCLEASE_PHOSPHATASE DOMAIN-CONTAINING PROTEIN-RELATED"/>
    <property type="match status" value="1"/>
</dbReference>